<accession>A0A7D4BTG6</accession>
<feature type="signal peptide" evidence="1">
    <location>
        <begin position="1"/>
        <end position="19"/>
    </location>
</feature>
<keyword evidence="3" id="KW-1185">Reference proteome</keyword>
<gene>
    <name evidence="2" type="ORF">HQR01_04055</name>
</gene>
<evidence type="ECO:0000313" key="3">
    <source>
        <dbReference type="Proteomes" id="UP000504693"/>
    </source>
</evidence>
<dbReference type="EMBL" id="CP053921">
    <property type="protein sequence ID" value="QKG70607.1"/>
    <property type="molecule type" value="Genomic_DNA"/>
</dbReference>
<reference evidence="2 3" key="1">
    <citation type="submission" date="2020-05" db="EMBL/GenBank/DDBJ databases">
        <title>Erythrobacter mangrovi sp. nov., isolated from rhizosphere soil of mangrove plant (Kandelia candel).</title>
        <authorList>
            <person name="Ye Y.H."/>
        </authorList>
    </citation>
    <scope>NUCLEOTIDE SEQUENCE [LARGE SCALE GENOMIC DNA]</scope>
    <source>
        <strain evidence="2 3">EB310</strain>
    </source>
</reference>
<dbReference type="KEGG" id="emv:HQR01_04055"/>
<evidence type="ECO:0000313" key="2">
    <source>
        <dbReference type="EMBL" id="QKG70607.1"/>
    </source>
</evidence>
<dbReference type="Pfam" id="PF14352">
    <property type="entry name" value="DUF4402"/>
    <property type="match status" value="1"/>
</dbReference>
<dbReference type="AlphaFoldDB" id="A0A7D4BTG6"/>
<evidence type="ECO:0000256" key="1">
    <source>
        <dbReference type="SAM" id="SignalP"/>
    </source>
</evidence>
<keyword evidence="1" id="KW-0732">Signal</keyword>
<sequence>MKKLMLAAVAATFAVPAFAAPGNTATATDGSATAQIVAPIAITHVATESLNFGIIVPDSAASSVISITTGGVGSVASGGAVVVDASAQQADAFDVTGDANRSFSIATTAGTVSNGAQTMAFSTSFDTVAGSGTLDGAGTASFTVGGDLTVGAGQAAGTYTGSYSATVSYN</sequence>
<dbReference type="RefSeq" id="WP_173212791.1">
    <property type="nucleotide sequence ID" value="NZ_CP053921.1"/>
</dbReference>
<organism evidence="2 3">
    <name type="scientific">Erythrobacter mangrovi</name>
    <dbReference type="NCBI Taxonomy" id="2739433"/>
    <lineage>
        <taxon>Bacteria</taxon>
        <taxon>Pseudomonadati</taxon>
        <taxon>Pseudomonadota</taxon>
        <taxon>Alphaproteobacteria</taxon>
        <taxon>Sphingomonadales</taxon>
        <taxon>Erythrobacteraceae</taxon>
        <taxon>Erythrobacter/Porphyrobacter group</taxon>
        <taxon>Erythrobacter</taxon>
    </lineage>
</organism>
<protein>
    <submittedName>
        <fullName evidence="2">DUF4402 domain-containing protein</fullName>
    </submittedName>
</protein>
<name>A0A7D4BTG6_9SPHN</name>
<dbReference type="InterPro" id="IPR025514">
    <property type="entry name" value="DUF4402"/>
</dbReference>
<proteinExistence type="predicted"/>
<feature type="chain" id="PRO_5028910007" evidence="1">
    <location>
        <begin position="20"/>
        <end position="170"/>
    </location>
</feature>
<dbReference type="Proteomes" id="UP000504693">
    <property type="component" value="Chromosome"/>
</dbReference>